<dbReference type="InterPro" id="IPR023631">
    <property type="entry name" value="Amidase_dom"/>
</dbReference>
<keyword evidence="4" id="KW-1185">Reference proteome</keyword>
<dbReference type="STRING" id="504798.SAMN05421871_102921"/>
<feature type="domain" description="Amidase" evidence="2">
    <location>
        <begin position="29"/>
        <end position="440"/>
    </location>
</feature>
<protein>
    <submittedName>
        <fullName evidence="3">Amidase</fullName>
    </submittedName>
</protein>
<organism evidence="3 4">
    <name type="scientific">Actinokineospora alba</name>
    <dbReference type="NCBI Taxonomy" id="504798"/>
    <lineage>
        <taxon>Bacteria</taxon>
        <taxon>Bacillati</taxon>
        <taxon>Actinomycetota</taxon>
        <taxon>Actinomycetes</taxon>
        <taxon>Pseudonocardiales</taxon>
        <taxon>Pseudonocardiaceae</taxon>
        <taxon>Actinokineospora</taxon>
    </lineage>
</organism>
<evidence type="ECO:0000259" key="2">
    <source>
        <dbReference type="Pfam" id="PF01425"/>
    </source>
</evidence>
<dbReference type="Proteomes" id="UP000199651">
    <property type="component" value="Unassembled WGS sequence"/>
</dbReference>
<evidence type="ECO:0000256" key="1">
    <source>
        <dbReference type="ARBA" id="ARBA00009199"/>
    </source>
</evidence>
<sequence length="459" mass="48883">MVPAMEDLLWAGAHAQARALSAGQVTAPELLEAVLRRAETVNPTVNAFRVLYADAARTAAVDAQRRLDAGERTPLLGVPIAVKDDTDVAGGVTTKGGRPQSPPAEQDSAVVAKLRAAGAVIVGHTLTPEQCLWPFTESLAYGATRNPWNLDYTPGGSSGGSASAIAAGIVGVATGSDGGGSIRMPASATGIFGVKTSRDLVDVAPWSGTWSGLSVIGPLGRTVADTAAMLDVIAEDAGTYGDAVTADPGTLRIALSWRTPLGPTPMNPRWKRAVVDTADRLRDLGHRVTVADPALGTGPSTQFLIRYLRGVAQDVAKLPNPKWLEPRTRKVAALGRRVPDRTLRWAHAGEAPLRRVLEEFFTRFDVILQPSWTRRPTRIGQFHGSGLSATYTGVTHRIPYFPTWNVLGNPVAALPVGRDETGMPIGVQLIGPDRSERLLLSLAGQYERAHPWVDRRPDL</sequence>
<dbReference type="InterPro" id="IPR000120">
    <property type="entry name" value="Amidase"/>
</dbReference>
<dbReference type="Pfam" id="PF01425">
    <property type="entry name" value="Amidase"/>
    <property type="match status" value="1"/>
</dbReference>
<dbReference type="SUPFAM" id="SSF75304">
    <property type="entry name" value="Amidase signature (AS) enzymes"/>
    <property type="match status" value="1"/>
</dbReference>
<dbReference type="GO" id="GO:0003824">
    <property type="term" value="F:catalytic activity"/>
    <property type="evidence" value="ECO:0007669"/>
    <property type="project" value="InterPro"/>
</dbReference>
<reference evidence="4" key="1">
    <citation type="submission" date="2016-10" db="EMBL/GenBank/DDBJ databases">
        <authorList>
            <person name="Varghese N."/>
            <person name="Submissions S."/>
        </authorList>
    </citation>
    <scope>NUCLEOTIDE SEQUENCE [LARGE SCALE GENOMIC DNA]</scope>
    <source>
        <strain evidence="4">IBRC-M 10655</strain>
    </source>
</reference>
<dbReference type="EMBL" id="FNJB01000003">
    <property type="protein sequence ID" value="SDO44503.1"/>
    <property type="molecule type" value="Genomic_DNA"/>
</dbReference>
<comment type="similarity">
    <text evidence="1">Belongs to the amidase family.</text>
</comment>
<dbReference type="PROSITE" id="PS00571">
    <property type="entry name" value="AMIDASES"/>
    <property type="match status" value="1"/>
</dbReference>
<dbReference type="Gene3D" id="3.90.1300.10">
    <property type="entry name" value="Amidase signature (AS) domain"/>
    <property type="match status" value="1"/>
</dbReference>
<dbReference type="PANTHER" id="PTHR11895">
    <property type="entry name" value="TRANSAMIDASE"/>
    <property type="match status" value="1"/>
</dbReference>
<evidence type="ECO:0000313" key="4">
    <source>
        <dbReference type="Proteomes" id="UP000199651"/>
    </source>
</evidence>
<dbReference type="AlphaFoldDB" id="A0A1H0JLY3"/>
<proteinExistence type="inferred from homology"/>
<name>A0A1H0JLY3_9PSEU</name>
<dbReference type="PANTHER" id="PTHR11895:SF7">
    <property type="entry name" value="GLUTAMYL-TRNA(GLN) AMIDOTRANSFERASE SUBUNIT A, MITOCHONDRIAL"/>
    <property type="match status" value="1"/>
</dbReference>
<dbReference type="InterPro" id="IPR020556">
    <property type="entry name" value="Amidase_CS"/>
</dbReference>
<accession>A0A1H0JLY3</accession>
<evidence type="ECO:0000313" key="3">
    <source>
        <dbReference type="EMBL" id="SDO44503.1"/>
    </source>
</evidence>
<dbReference type="InterPro" id="IPR036928">
    <property type="entry name" value="AS_sf"/>
</dbReference>
<gene>
    <name evidence="3" type="ORF">SAMN05192558_103128</name>
</gene>